<feature type="binding site" evidence="13">
    <location>
        <begin position="47"/>
        <end position="54"/>
    </location>
    <ligand>
        <name>ATP</name>
        <dbReference type="ChEBI" id="CHEBI:30616"/>
    </ligand>
</feature>
<comment type="catalytic activity">
    <reaction evidence="13">
        <text>a lipid A disaccharide + ATP = a lipid IVA + ADP + H(+)</text>
        <dbReference type="Rhea" id="RHEA:67840"/>
        <dbReference type="ChEBI" id="CHEBI:15378"/>
        <dbReference type="ChEBI" id="CHEBI:30616"/>
        <dbReference type="ChEBI" id="CHEBI:176343"/>
        <dbReference type="ChEBI" id="CHEBI:176425"/>
        <dbReference type="ChEBI" id="CHEBI:456216"/>
        <dbReference type="EC" id="2.7.1.130"/>
    </reaction>
</comment>
<evidence type="ECO:0000256" key="9">
    <source>
        <dbReference type="ARBA" id="ARBA00022777"/>
    </source>
</evidence>
<keyword evidence="11 13" id="KW-0443">Lipid metabolism</keyword>
<dbReference type="InterPro" id="IPR027417">
    <property type="entry name" value="P-loop_NTPase"/>
</dbReference>
<comment type="similarity">
    <text evidence="13">Belongs to the LpxK family.</text>
</comment>
<dbReference type="InterPro" id="IPR003758">
    <property type="entry name" value="LpxK"/>
</dbReference>
<evidence type="ECO:0000256" key="10">
    <source>
        <dbReference type="ARBA" id="ARBA00022840"/>
    </source>
</evidence>
<dbReference type="AlphaFoldDB" id="A0AAE3SNA2"/>
<comment type="pathway">
    <text evidence="2 13">Glycolipid biosynthesis; lipid IV(A) biosynthesis; lipid IV(A) from (3R)-3-hydroxytetradecanoyl-[acyl-carrier-protein] and UDP-N-acetyl-alpha-D-glucosamine: step 6/6.</text>
</comment>
<dbReference type="NCBIfam" id="TIGR00682">
    <property type="entry name" value="lpxK"/>
    <property type="match status" value="1"/>
</dbReference>
<gene>
    <name evidence="13 14" type="primary">lpxK</name>
    <name evidence="14" type="ORF">OO016_06595</name>
</gene>
<name>A0AAE3SNA2_9FLAO</name>
<accession>A0AAE3SNA2</accession>
<dbReference type="EC" id="2.7.1.130" evidence="3 13"/>
<dbReference type="HAMAP" id="MF_00409">
    <property type="entry name" value="LpxK"/>
    <property type="match status" value="1"/>
</dbReference>
<reference evidence="14" key="1">
    <citation type="submission" date="2022-11" db="EMBL/GenBank/DDBJ databases">
        <title>The characterization of three novel Bacteroidetes species and genomic analysis of their roles in tidal elemental geochemical cycles.</title>
        <authorList>
            <person name="Ma K.-J."/>
        </authorList>
    </citation>
    <scope>NUCLEOTIDE SEQUENCE</scope>
    <source>
        <strain evidence="14">M415</strain>
    </source>
</reference>
<dbReference type="PANTHER" id="PTHR42724:SF1">
    <property type="entry name" value="TETRAACYLDISACCHARIDE 4'-KINASE, MITOCHONDRIAL-RELATED"/>
    <property type="match status" value="1"/>
</dbReference>
<dbReference type="Proteomes" id="UP001207116">
    <property type="component" value="Unassembled WGS sequence"/>
</dbReference>
<keyword evidence="6 13" id="KW-0441">Lipid A biosynthesis</keyword>
<evidence type="ECO:0000256" key="5">
    <source>
        <dbReference type="ARBA" id="ARBA00022516"/>
    </source>
</evidence>
<organism evidence="14 15">
    <name type="scientific">Lentiprolixibacter aurantiacus</name>
    <dbReference type="NCBI Taxonomy" id="2993939"/>
    <lineage>
        <taxon>Bacteria</taxon>
        <taxon>Pseudomonadati</taxon>
        <taxon>Bacteroidota</taxon>
        <taxon>Flavobacteriia</taxon>
        <taxon>Flavobacteriales</taxon>
        <taxon>Flavobacteriaceae</taxon>
        <taxon>Lentiprolixibacter</taxon>
    </lineage>
</organism>
<dbReference type="GO" id="GO:0005886">
    <property type="term" value="C:plasma membrane"/>
    <property type="evidence" value="ECO:0007669"/>
    <property type="project" value="TreeGrafter"/>
</dbReference>
<dbReference type="GO" id="GO:0009245">
    <property type="term" value="P:lipid A biosynthetic process"/>
    <property type="evidence" value="ECO:0007669"/>
    <property type="project" value="UniProtKB-UniRule"/>
</dbReference>
<evidence type="ECO:0000256" key="11">
    <source>
        <dbReference type="ARBA" id="ARBA00023098"/>
    </source>
</evidence>
<dbReference type="PANTHER" id="PTHR42724">
    <property type="entry name" value="TETRAACYLDISACCHARIDE 4'-KINASE"/>
    <property type="match status" value="1"/>
</dbReference>
<comment type="caution">
    <text evidence="14">The sequence shown here is derived from an EMBL/GenBank/DDBJ whole genome shotgun (WGS) entry which is preliminary data.</text>
</comment>
<proteinExistence type="inferred from homology"/>
<evidence type="ECO:0000256" key="3">
    <source>
        <dbReference type="ARBA" id="ARBA00012071"/>
    </source>
</evidence>
<keyword evidence="8 13" id="KW-0547">Nucleotide-binding</keyword>
<dbReference type="Pfam" id="PF02606">
    <property type="entry name" value="LpxK"/>
    <property type="match status" value="1"/>
</dbReference>
<evidence type="ECO:0000256" key="6">
    <source>
        <dbReference type="ARBA" id="ARBA00022556"/>
    </source>
</evidence>
<evidence type="ECO:0000256" key="1">
    <source>
        <dbReference type="ARBA" id="ARBA00002274"/>
    </source>
</evidence>
<evidence type="ECO:0000313" key="14">
    <source>
        <dbReference type="EMBL" id="MCX2719265.1"/>
    </source>
</evidence>
<dbReference type="GO" id="GO:0009029">
    <property type="term" value="F:lipid-A 4'-kinase activity"/>
    <property type="evidence" value="ECO:0007669"/>
    <property type="project" value="UniProtKB-UniRule"/>
</dbReference>
<evidence type="ECO:0000256" key="12">
    <source>
        <dbReference type="ARBA" id="ARBA00029757"/>
    </source>
</evidence>
<sequence length="330" mass="37519">MQLLRKLAYPFSLLYALVVYVRNICYDKGWFRSQSFLTPVVCIGNLSVGGTGKTPMTEWLIRRLSDSYKIAVLSRGYKRQSKGFRLVKPGDSAIDSGDEPLQIAQKFPEITVAVDADRASGIQELEQNYLPELIILDDGFQHRKVVPKYAILLTAYGKLYANDWYLPTGNLRDHRKQATRADVIVVTKCPPDLGEAEQSHIIALLKPRRGQMVLFSCLKYETTLGGQDRVLDLEELTNRPFTLVTGIADPAPMVDFLRGMKLDFDHLSFTDHHNFSKADIAKLKNRDLILTTEKDYMRLKGELEQVYYLEVSHKFLGSDASRLLKSLKKL</sequence>
<evidence type="ECO:0000256" key="2">
    <source>
        <dbReference type="ARBA" id="ARBA00004870"/>
    </source>
</evidence>
<evidence type="ECO:0000256" key="13">
    <source>
        <dbReference type="HAMAP-Rule" id="MF_00409"/>
    </source>
</evidence>
<keyword evidence="10 13" id="KW-0067">ATP-binding</keyword>
<comment type="function">
    <text evidence="1 13">Transfers the gamma-phosphate of ATP to the 4'-position of a tetraacyldisaccharide 1-phosphate intermediate (termed DS-1-P) to form tetraacyldisaccharide 1,4'-bis-phosphate (lipid IVA).</text>
</comment>
<evidence type="ECO:0000256" key="8">
    <source>
        <dbReference type="ARBA" id="ARBA00022741"/>
    </source>
</evidence>
<keyword evidence="7 13" id="KW-0808">Transferase</keyword>
<evidence type="ECO:0000313" key="15">
    <source>
        <dbReference type="Proteomes" id="UP001207116"/>
    </source>
</evidence>
<evidence type="ECO:0000256" key="7">
    <source>
        <dbReference type="ARBA" id="ARBA00022679"/>
    </source>
</evidence>
<dbReference type="SUPFAM" id="SSF52540">
    <property type="entry name" value="P-loop containing nucleoside triphosphate hydrolases"/>
    <property type="match status" value="1"/>
</dbReference>
<keyword evidence="15" id="KW-1185">Reference proteome</keyword>
<keyword evidence="5 13" id="KW-0444">Lipid biosynthesis</keyword>
<evidence type="ECO:0000256" key="4">
    <source>
        <dbReference type="ARBA" id="ARBA00016436"/>
    </source>
</evidence>
<dbReference type="RefSeq" id="WP_266011772.1">
    <property type="nucleotide sequence ID" value="NZ_JAPFQP010000001.1"/>
</dbReference>
<dbReference type="GO" id="GO:0005524">
    <property type="term" value="F:ATP binding"/>
    <property type="evidence" value="ECO:0007669"/>
    <property type="project" value="UniProtKB-UniRule"/>
</dbReference>
<protein>
    <recommendedName>
        <fullName evidence="4 13">Tetraacyldisaccharide 4'-kinase</fullName>
        <ecNumber evidence="3 13">2.7.1.130</ecNumber>
    </recommendedName>
    <alternativeName>
        <fullName evidence="12 13">Lipid A 4'-kinase</fullName>
    </alternativeName>
</protein>
<keyword evidence="9 13" id="KW-0418">Kinase</keyword>
<dbReference type="EMBL" id="JAPFQP010000001">
    <property type="protein sequence ID" value="MCX2719265.1"/>
    <property type="molecule type" value="Genomic_DNA"/>
</dbReference>
<dbReference type="GO" id="GO:0009244">
    <property type="term" value="P:lipopolysaccharide core region biosynthetic process"/>
    <property type="evidence" value="ECO:0007669"/>
    <property type="project" value="TreeGrafter"/>
</dbReference>